<reference evidence="2 3" key="1">
    <citation type="submission" date="2021-07" db="EMBL/GenBank/DDBJ databases">
        <authorList>
            <consortium name="Genoscope - CEA"/>
            <person name="William W."/>
        </authorList>
    </citation>
    <scope>NUCLEOTIDE SEQUENCE [LARGE SCALE GENOMIC DNA]</scope>
</reference>
<feature type="compositionally biased region" description="Basic and acidic residues" evidence="1">
    <location>
        <begin position="1"/>
        <end position="11"/>
    </location>
</feature>
<evidence type="ECO:0000313" key="2">
    <source>
        <dbReference type="EMBL" id="CAG7899751.1"/>
    </source>
</evidence>
<organism evidence="2 3">
    <name type="scientific">Brassica campestris</name>
    <name type="common">Field mustard</name>
    <dbReference type="NCBI Taxonomy" id="3711"/>
    <lineage>
        <taxon>Eukaryota</taxon>
        <taxon>Viridiplantae</taxon>
        <taxon>Streptophyta</taxon>
        <taxon>Embryophyta</taxon>
        <taxon>Tracheophyta</taxon>
        <taxon>Spermatophyta</taxon>
        <taxon>Magnoliopsida</taxon>
        <taxon>eudicotyledons</taxon>
        <taxon>Gunneridae</taxon>
        <taxon>Pentapetalae</taxon>
        <taxon>rosids</taxon>
        <taxon>malvids</taxon>
        <taxon>Brassicales</taxon>
        <taxon>Brassicaceae</taxon>
        <taxon>Brassiceae</taxon>
        <taxon>Brassica</taxon>
    </lineage>
</organism>
<dbReference type="AlphaFoldDB" id="A0A8D9HL82"/>
<sequence length="205" mass="22603">MASGQKEEFSVKEAGQNAGQAPQVKRDDWKVDNTTNSSQTSADFLQQKGEEVKSMAQGASEAVKNKLGMNNDYKNKNPLDRKNPNNTTLHSLDQQTSLAEDHYCRISSDTSTTTITSTRLHQQYLQGYNQCRPLLLSCHLSLLFLWLESPCAPSMEFSETFQFVCQRSATGDGRICYGTVLGCPVQAESEPCVLSEGLAQAVPKV</sequence>
<dbReference type="PANTHER" id="PTHR34191:SF17">
    <property type="entry name" value="F9L1.37"/>
    <property type="match status" value="1"/>
</dbReference>
<gene>
    <name evidence="2" type="ORF">BRAPAZ1V2_A08P34170.2</name>
</gene>
<feature type="compositionally biased region" description="Polar residues" evidence="1">
    <location>
        <begin position="32"/>
        <end position="44"/>
    </location>
</feature>
<dbReference type="InterPro" id="IPR039624">
    <property type="entry name" value="LEA1/2/D7/KIN2"/>
</dbReference>
<dbReference type="Proteomes" id="UP000694005">
    <property type="component" value="Chromosome A08"/>
</dbReference>
<feature type="compositionally biased region" description="Basic and acidic residues" evidence="1">
    <location>
        <begin position="73"/>
        <end position="83"/>
    </location>
</feature>
<evidence type="ECO:0000256" key="1">
    <source>
        <dbReference type="SAM" id="MobiDB-lite"/>
    </source>
</evidence>
<dbReference type="PANTHER" id="PTHR34191">
    <property type="entry name" value="LATE EMBRYOGENESIS ABUNDANT PROTEIN (LEA) FAMILY PROTEIN"/>
    <property type="match status" value="1"/>
</dbReference>
<dbReference type="EMBL" id="LS974624">
    <property type="protein sequence ID" value="CAG7899751.1"/>
    <property type="molecule type" value="Genomic_DNA"/>
</dbReference>
<name>A0A8D9HL82_BRACM</name>
<proteinExistence type="predicted"/>
<feature type="region of interest" description="Disordered" evidence="1">
    <location>
        <begin position="1"/>
        <end position="89"/>
    </location>
</feature>
<evidence type="ECO:0000313" key="3">
    <source>
        <dbReference type="Proteomes" id="UP000694005"/>
    </source>
</evidence>
<protein>
    <submittedName>
        <fullName evidence="2">Uncharacterized protein</fullName>
    </submittedName>
</protein>
<accession>A0A8D9HL82</accession>
<dbReference type="Gramene" id="A08p34170.2_BraZ1">
    <property type="protein sequence ID" value="A08p34170.2_BraZ1.CDS"/>
    <property type="gene ID" value="A08g34170.2_BraZ1"/>
</dbReference>